<organism evidence="3 4">
    <name type="scientific">Pseudooceanicola atlanticus</name>
    <dbReference type="NCBI Taxonomy" id="1461694"/>
    <lineage>
        <taxon>Bacteria</taxon>
        <taxon>Pseudomonadati</taxon>
        <taxon>Pseudomonadota</taxon>
        <taxon>Alphaproteobacteria</taxon>
        <taxon>Rhodobacterales</taxon>
        <taxon>Paracoccaceae</taxon>
        <taxon>Pseudooceanicola</taxon>
    </lineage>
</organism>
<proteinExistence type="predicted"/>
<protein>
    <submittedName>
        <fullName evidence="3">Chemotaxis protein</fullName>
    </submittedName>
</protein>
<keyword evidence="1" id="KW-0378">Hydrolase</keyword>
<dbReference type="InterPro" id="IPR003736">
    <property type="entry name" value="PAAI_dom"/>
</dbReference>
<sequence>MSHTKDYAGQIRFHCELISPEEAQGTMPVQAGIMNPYGTVHAGALIWFADVTATNLALQGAQTSGGMAGFPLAINLTAQLLSNVREGTLTARARYVRRGRTLKVIRTEVSSADGTVLIDVTTSHIASRGREDG</sequence>
<dbReference type="AlphaFoldDB" id="A0A0A0EHW7"/>
<dbReference type="RefSeq" id="WP_043747285.1">
    <property type="nucleotide sequence ID" value="NZ_AQQX01000002.1"/>
</dbReference>
<dbReference type="EMBL" id="AQQX01000002">
    <property type="protein sequence ID" value="KGM49885.1"/>
    <property type="molecule type" value="Genomic_DNA"/>
</dbReference>
<evidence type="ECO:0000313" key="3">
    <source>
        <dbReference type="EMBL" id="KGM49885.1"/>
    </source>
</evidence>
<reference evidence="3 4" key="1">
    <citation type="journal article" date="2015" name="Antonie Van Leeuwenhoek">
        <title>Pseudooceanicola atlanticus gen. nov. sp. nov., isolated from surface seawater of the Atlantic Ocean and reclassification of Oceanicola batsensis, Oceanicola marinus, Oceanicola nitratireducens, Oceanicola nanhaiensis, Oceanicola antarcticus and Oceanicola flagellatus, as Pseudooceanicola batsensis comb. nov., Pseudooceanicola marinus comb. nov., Pseudooceanicola nitratireducens comb. nov., Pseudooceanicola nanhaiensis comb. nov., Pseudooceanicola antarcticus comb. nov., and Pseudooceanicola flagellatus comb. nov.</title>
        <authorList>
            <person name="Lai Q."/>
            <person name="Li G."/>
            <person name="Liu X."/>
            <person name="Du Y."/>
            <person name="Sun F."/>
            <person name="Shao Z."/>
        </authorList>
    </citation>
    <scope>NUCLEOTIDE SEQUENCE [LARGE SCALE GENOMIC DNA]</scope>
    <source>
        <strain evidence="3 4">22II-s11g</strain>
    </source>
</reference>
<evidence type="ECO:0000313" key="4">
    <source>
        <dbReference type="Proteomes" id="UP000030004"/>
    </source>
</evidence>
<keyword evidence="4" id="KW-1185">Reference proteome</keyword>
<dbReference type="Proteomes" id="UP000030004">
    <property type="component" value="Unassembled WGS sequence"/>
</dbReference>
<dbReference type="OrthoDB" id="9813282at2"/>
<dbReference type="eggNOG" id="COG2050">
    <property type="taxonomic scope" value="Bacteria"/>
</dbReference>
<dbReference type="GO" id="GO:0016289">
    <property type="term" value="F:acyl-CoA hydrolase activity"/>
    <property type="evidence" value="ECO:0007669"/>
    <property type="project" value="UniProtKB-ARBA"/>
</dbReference>
<dbReference type="Pfam" id="PF03061">
    <property type="entry name" value="4HBT"/>
    <property type="match status" value="1"/>
</dbReference>
<dbReference type="CDD" id="cd03443">
    <property type="entry name" value="PaaI_thioesterase"/>
    <property type="match status" value="1"/>
</dbReference>
<dbReference type="Gene3D" id="3.10.129.10">
    <property type="entry name" value="Hotdog Thioesterase"/>
    <property type="match status" value="1"/>
</dbReference>
<dbReference type="InterPro" id="IPR029069">
    <property type="entry name" value="HotDog_dom_sf"/>
</dbReference>
<dbReference type="NCBIfam" id="TIGR00369">
    <property type="entry name" value="unchar_dom_1"/>
    <property type="match status" value="1"/>
</dbReference>
<name>A0A0A0EHW7_9RHOB</name>
<comment type="caution">
    <text evidence="3">The sequence shown here is derived from an EMBL/GenBank/DDBJ whole genome shotgun (WGS) entry which is preliminary data.</text>
</comment>
<dbReference type="STRING" id="1461694.ATO9_07720"/>
<dbReference type="InterPro" id="IPR006683">
    <property type="entry name" value="Thioestr_dom"/>
</dbReference>
<gene>
    <name evidence="3" type="ORF">ATO9_07720</name>
</gene>
<feature type="domain" description="Thioesterase" evidence="2">
    <location>
        <begin position="37"/>
        <end position="117"/>
    </location>
</feature>
<evidence type="ECO:0000256" key="1">
    <source>
        <dbReference type="ARBA" id="ARBA00022801"/>
    </source>
</evidence>
<dbReference type="SUPFAM" id="SSF54637">
    <property type="entry name" value="Thioesterase/thiol ester dehydrase-isomerase"/>
    <property type="match status" value="1"/>
</dbReference>
<accession>A0A0A0EHW7</accession>
<evidence type="ECO:0000259" key="2">
    <source>
        <dbReference type="Pfam" id="PF03061"/>
    </source>
</evidence>